<dbReference type="InterPro" id="IPR012859">
    <property type="entry name" value="Pilin_N_archaeal"/>
</dbReference>
<accession>A0A897NP98</accession>
<protein>
    <submittedName>
        <fullName evidence="2">Pilin/Flagellin, FlaG/FlaF family</fullName>
    </submittedName>
</protein>
<gene>
    <name evidence="2" type="ORF">HSEST_0524</name>
</gene>
<dbReference type="AlphaFoldDB" id="A0A897NP98"/>
<keyword evidence="2" id="KW-0969">Cilium</keyword>
<evidence type="ECO:0000259" key="1">
    <source>
        <dbReference type="Pfam" id="PF07790"/>
    </source>
</evidence>
<evidence type="ECO:0000313" key="2">
    <source>
        <dbReference type="EMBL" id="QSG14071.1"/>
    </source>
</evidence>
<dbReference type="Pfam" id="PF07790">
    <property type="entry name" value="Pilin_N"/>
    <property type="match status" value="1"/>
</dbReference>
<reference evidence="2 3" key="1">
    <citation type="submission" date="2020-11" db="EMBL/GenBank/DDBJ databases">
        <title>Carbohydrate-dependent, anaerobic sulfur respiration: A novel catabolism in halophilic archaea.</title>
        <authorList>
            <person name="Sorokin D.Y."/>
            <person name="Messina E."/>
            <person name="Smedile F."/>
            <person name="La Cono V."/>
            <person name="Hallsworth J.E."/>
            <person name="Yakimov M.M."/>
        </authorList>
    </citation>
    <scope>NUCLEOTIDE SEQUENCE [LARGE SCALE GENOMIC DNA]</scope>
    <source>
        <strain evidence="2 3">HSR-Est</strain>
    </source>
</reference>
<dbReference type="EMBL" id="CP064791">
    <property type="protein sequence ID" value="QSG14071.1"/>
    <property type="molecule type" value="Genomic_DNA"/>
</dbReference>
<keyword evidence="3" id="KW-1185">Reference proteome</keyword>
<organism evidence="2 3">
    <name type="scientific">Halapricum desulfuricans</name>
    <dbReference type="NCBI Taxonomy" id="2841257"/>
    <lineage>
        <taxon>Archaea</taxon>
        <taxon>Methanobacteriati</taxon>
        <taxon>Methanobacteriota</taxon>
        <taxon>Stenosarchaea group</taxon>
        <taxon>Halobacteria</taxon>
        <taxon>Halobacteriales</taxon>
        <taxon>Haloarculaceae</taxon>
        <taxon>Halapricum</taxon>
    </lineage>
</organism>
<sequence>MVVTVVLAGIGGAVAFGSDTTESTPRVHFTVSAEADADRITITHDGGDTVSTEELTFRIEIDGQPLAQQPPIPFFAADGFASGPTGPFNPAADPMWTAGESASVSLASTNAPLLDPGATVSVTISTDQGTVAQLETNAA</sequence>
<keyword evidence="2" id="KW-0966">Cell projection</keyword>
<feature type="domain" description="Archaeal Type IV pilin N-terminal" evidence="1">
    <location>
        <begin position="2"/>
        <end position="63"/>
    </location>
</feature>
<name>A0A897NP98_9EURY</name>
<proteinExistence type="predicted"/>
<dbReference type="Proteomes" id="UP000663292">
    <property type="component" value="Chromosome"/>
</dbReference>
<keyword evidence="2" id="KW-0282">Flagellum</keyword>
<evidence type="ECO:0000313" key="3">
    <source>
        <dbReference type="Proteomes" id="UP000663292"/>
    </source>
</evidence>